<evidence type="ECO:0000259" key="2">
    <source>
        <dbReference type="PROSITE" id="PS51746"/>
    </source>
</evidence>
<dbReference type="SUPFAM" id="SSF81606">
    <property type="entry name" value="PP2C-like"/>
    <property type="match status" value="1"/>
</dbReference>
<accession>A0A2V0P9J9</accession>
<evidence type="ECO:0000256" key="1">
    <source>
        <dbReference type="SAM" id="MobiDB-lite"/>
    </source>
</evidence>
<dbReference type="PANTHER" id="PTHR47992">
    <property type="entry name" value="PROTEIN PHOSPHATASE"/>
    <property type="match status" value="1"/>
</dbReference>
<gene>
    <name evidence="3" type="ORF">Rsub_09858</name>
</gene>
<sequence>MDACFYRRVGRPAGNGAARRGARVAQPLTGRVPAAPPPPPRRAAARHSASAPAAAAAAVAPAADARQRWLGTAGDARDALWLPPTGLVPPPRAAVAAVSAAPAPASAPGRHGAPQTGGGGGLFGGPTAAPRAFLGAAASRGLRASMEDAHVVAALDPSGGVSRPRGAGAPASQVLTVGVFDGHMGALTAVTAARHMPELLHAALQSRTHDALSQPAASSAGRVSAEALSESFLSFDRWWADARCDPALSGGVGWDDSGSTALVGLLAGCCLTVGNAGDGAALLARGGRAHRLSEEAREFTDDGAALAQAAARAVVEAALAAGSADNATAAVMAFNWDGSMA</sequence>
<proteinExistence type="predicted"/>
<protein>
    <submittedName>
        <fullName evidence="3">Serine threonine phosphatase 2C</fullName>
    </submittedName>
</protein>
<reference evidence="3 4" key="1">
    <citation type="journal article" date="2018" name="Sci. Rep.">
        <title>Raphidocelis subcapitata (=Pseudokirchneriella subcapitata) provides an insight into genome evolution and environmental adaptations in the Sphaeropleales.</title>
        <authorList>
            <person name="Suzuki S."/>
            <person name="Yamaguchi H."/>
            <person name="Nakajima N."/>
            <person name="Kawachi M."/>
        </authorList>
    </citation>
    <scope>NUCLEOTIDE SEQUENCE [LARGE SCALE GENOMIC DNA]</scope>
    <source>
        <strain evidence="3 4">NIES-35</strain>
    </source>
</reference>
<keyword evidence="4" id="KW-1185">Reference proteome</keyword>
<dbReference type="Gene3D" id="3.60.40.10">
    <property type="entry name" value="PPM-type phosphatase domain"/>
    <property type="match status" value="1"/>
</dbReference>
<dbReference type="AlphaFoldDB" id="A0A2V0P9J9"/>
<dbReference type="OrthoDB" id="538363at2759"/>
<dbReference type="EMBL" id="BDRX01000081">
    <property type="protein sequence ID" value="GBF96516.1"/>
    <property type="molecule type" value="Genomic_DNA"/>
</dbReference>
<feature type="compositionally biased region" description="Low complexity" evidence="1">
    <location>
        <begin position="11"/>
        <end position="25"/>
    </location>
</feature>
<dbReference type="InterPro" id="IPR015655">
    <property type="entry name" value="PP2C"/>
</dbReference>
<dbReference type="InParanoid" id="A0A2V0P9J9"/>
<name>A0A2V0P9J9_9CHLO</name>
<dbReference type="SMART" id="SM00332">
    <property type="entry name" value="PP2Cc"/>
    <property type="match status" value="1"/>
</dbReference>
<evidence type="ECO:0000313" key="3">
    <source>
        <dbReference type="EMBL" id="GBF96516.1"/>
    </source>
</evidence>
<feature type="region of interest" description="Disordered" evidence="1">
    <location>
        <begin position="10"/>
        <end position="52"/>
    </location>
</feature>
<dbReference type="InterPro" id="IPR036457">
    <property type="entry name" value="PPM-type-like_dom_sf"/>
</dbReference>
<dbReference type="Pfam" id="PF00481">
    <property type="entry name" value="PP2C"/>
    <property type="match status" value="1"/>
</dbReference>
<dbReference type="PROSITE" id="PS51746">
    <property type="entry name" value="PPM_2"/>
    <property type="match status" value="1"/>
</dbReference>
<evidence type="ECO:0000313" key="4">
    <source>
        <dbReference type="Proteomes" id="UP000247498"/>
    </source>
</evidence>
<feature type="domain" description="PPM-type phosphatase" evidence="2">
    <location>
        <begin position="133"/>
        <end position="341"/>
    </location>
</feature>
<dbReference type="GO" id="GO:0004722">
    <property type="term" value="F:protein serine/threonine phosphatase activity"/>
    <property type="evidence" value="ECO:0007669"/>
    <property type="project" value="InterPro"/>
</dbReference>
<organism evidence="3 4">
    <name type="scientific">Raphidocelis subcapitata</name>
    <dbReference type="NCBI Taxonomy" id="307507"/>
    <lineage>
        <taxon>Eukaryota</taxon>
        <taxon>Viridiplantae</taxon>
        <taxon>Chlorophyta</taxon>
        <taxon>core chlorophytes</taxon>
        <taxon>Chlorophyceae</taxon>
        <taxon>CS clade</taxon>
        <taxon>Sphaeropleales</taxon>
        <taxon>Selenastraceae</taxon>
        <taxon>Raphidocelis</taxon>
    </lineage>
</organism>
<dbReference type="InterPro" id="IPR001932">
    <property type="entry name" value="PPM-type_phosphatase-like_dom"/>
</dbReference>
<dbReference type="Proteomes" id="UP000247498">
    <property type="component" value="Unassembled WGS sequence"/>
</dbReference>
<comment type="caution">
    <text evidence="3">The sequence shown here is derived from an EMBL/GenBank/DDBJ whole genome shotgun (WGS) entry which is preliminary data.</text>
</comment>